<reference evidence="10 11" key="1">
    <citation type="journal article" date="2016" name="Nat. Commun.">
        <title>Thousands of microbial genomes shed light on interconnected biogeochemical processes in an aquifer system.</title>
        <authorList>
            <person name="Anantharaman K."/>
            <person name="Brown C.T."/>
            <person name="Hug L.A."/>
            <person name="Sharon I."/>
            <person name="Castelle C.J."/>
            <person name="Probst A.J."/>
            <person name="Thomas B.C."/>
            <person name="Singh A."/>
            <person name="Wilkins M.J."/>
            <person name="Karaoz U."/>
            <person name="Brodie E.L."/>
            <person name="Williams K.H."/>
            <person name="Hubbard S.S."/>
            <person name="Banfield J.F."/>
        </authorList>
    </citation>
    <scope>NUCLEOTIDE SEQUENCE [LARGE SCALE GENOMIC DNA]</scope>
</reference>
<comment type="subcellular location">
    <subcellularLocation>
        <location evidence="1">Cell membrane</location>
        <topology evidence="1">Multi-pass membrane protein</topology>
    </subcellularLocation>
</comment>
<evidence type="ECO:0000256" key="3">
    <source>
        <dbReference type="ARBA" id="ARBA00022676"/>
    </source>
</evidence>
<keyword evidence="2" id="KW-1003">Cell membrane</keyword>
<sequence length="645" mass="73319">MHYLTKAIGLYAAFSGKLARAMVFLSLAVMLFFLVSVSGKESAVMDELAHIPAGYSYLTKQDMRLNPEHPPLLKDLSALPLIFMDLDFPTGIKAWTADVNGQWVMGDEFLYKSGNDPDRIIFWSRMGSILLTVLLGFFIFKFGTEFFSGKVGLLALILFAFSPAVLAHGKYVTTDVAAAFGFFTATFYFLRYLKEPTRKNLVWAGVFFGIAQALKFSLVLLIPFFIGIALLWALSHHDRRMVWRWMGRVFVIFAIGYIGIIWPLYQFHVWNYPAGVTDPAHIQEIAAVTQRYCPELNKDRVGPSQYRDTACNLKTFRPHALADAIVWMSDKPVLRPLAQYAHGVLMVGQRTAGGNTTYFLGEVSIRAWWYYFPVVYLIKEPLAGHVLSLAALVILCAYLGKKRILSALRKRHGETLRRLLREHFAAATAILLVLYYWGVSMLGNLNIGVRHIIPTLPFIFLLVADIILTYLGRRPSFELNLSLDTVKRIASFYFVKAWHYAALCVIVLWYVISTIAHYPYFTSYFNELIGGSKNGHRYVADSNLDWGQDMKRLAQFTKDNNINKIRVAYFGAGSPDYYLKDKYIPWWSSRGAEPGWYAISATFLDEAFGLPVGKYVRAEQDSYPWLRGKTPVTVIGNSIFVYRLE</sequence>
<feature type="domain" description="Glycosyltransferase RgtA/B/C/D-like" evidence="9">
    <location>
        <begin position="125"/>
        <end position="252"/>
    </location>
</feature>
<dbReference type="PANTHER" id="PTHR33908">
    <property type="entry name" value="MANNOSYLTRANSFERASE YKCB-RELATED"/>
    <property type="match status" value="1"/>
</dbReference>
<evidence type="ECO:0000256" key="8">
    <source>
        <dbReference type="SAM" id="Phobius"/>
    </source>
</evidence>
<accession>A0A1F5BUB9</accession>
<dbReference type="GO" id="GO:0005886">
    <property type="term" value="C:plasma membrane"/>
    <property type="evidence" value="ECO:0007669"/>
    <property type="project" value="UniProtKB-SubCell"/>
</dbReference>
<feature type="transmembrane region" description="Helical" evidence="8">
    <location>
        <begin position="172"/>
        <end position="190"/>
    </location>
</feature>
<dbReference type="AlphaFoldDB" id="A0A1F5BUB9"/>
<dbReference type="EMBL" id="MEYS01000002">
    <property type="protein sequence ID" value="OGD34213.1"/>
    <property type="molecule type" value="Genomic_DNA"/>
</dbReference>
<evidence type="ECO:0000256" key="2">
    <source>
        <dbReference type="ARBA" id="ARBA00022475"/>
    </source>
</evidence>
<feature type="transmembrane region" description="Helical" evidence="8">
    <location>
        <begin position="492"/>
        <end position="512"/>
    </location>
</feature>
<evidence type="ECO:0000313" key="10">
    <source>
        <dbReference type="EMBL" id="OGD34213.1"/>
    </source>
</evidence>
<organism evidence="10 11">
    <name type="scientific">Candidatus Azambacteria bacterium RIFCSPLOWO2_01_FULL_46_25</name>
    <dbReference type="NCBI Taxonomy" id="1797298"/>
    <lineage>
        <taxon>Bacteria</taxon>
        <taxon>Candidatus Azamiibacteriota</taxon>
    </lineage>
</organism>
<feature type="transmembrane region" description="Helical" evidence="8">
    <location>
        <begin position="451"/>
        <end position="471"/>
    </location>
</feature>
<feature type="transmembrane region" description="Helical" evidence="8">
    <location>
        <begin position="382"/>
        <end position="400"/>
    </location>
</feature>
<feature type="transmembrane region" description="Helical" evidence="8">
    <location>
        <begin position="146"/>
        <end position="165"/>
    </location>
</feature>
<dbReference type="PANTHER" id="PTHR33908:SF11">
    <property type="entry name" value="MEMBRANE PROTEIN"/>
    <property type="match status" value="1"/>
</dbReference>
<keyword evidence="7 8" id="KW-0472">Membrane</keyword>
<evidence type="ECO:0000256" key="6">
    <source>
        <dbReference type="ARBA" id="ARBA00022989"/>
    </source>
</evidence>
<evidence type="ECO:0000256" key="4">
    <source>
        <dbReference type="ARBA" id="ARBA00022679"/>
    </source>
</evidence>
<protein>
    <recommendedName>
        <fullName evidence="9">Glycosyltransferase RgtA/B/C/D-like domain-containing protein</fullName>
    </recommendedName>
</protein>
<keyword evidence="3" id="KW-0328">Glycosyltransferase</keyword>
<keyword evidence="6 8" id="KW-1133">Transmembrane helix</keyword>
<dbReference type="STRING" id="1797298.A2988_00530"/>
<dbReference type="GO" id="GO:0016763">
    <property type="term" value="F:pentosyltransferase activity"/>
    <property type="evidence" value="ECO:0007669"/>
    <property type="project" value="TreeGrafter"/>
</dbReference>
<dbReference type="GO" id="GO:0009103">
    <property type="term" value="P:lipopolysaccharide biosynthetic process"/>
    <property type="evidence" value="ECO:0007669"/>
    <property type="project" value="UniProtKB-ARBA"/>
</dbReference>
<feature type="transmembrane region" description="Helical" evidence="8">
    <location>
        <begin position="18"/>
        <end position="37"/>
    </location>
</feature>
<gene>
    <name evidence="10" type="ORF">A2988_00530</name>
</gene>
<feature type="transmembrane region" description="Helical" evidence="8">
    <location>
        <begin position="245"/>
        <end position="265"/>
    </location>
</feature>
<dbReference type="InterPro" id="IPR050297">
    <property type="entry name" value="LipidA_mod_glycosyltrf_83"/>
</dbReference>
<dbReference type="InterPro" id="IPR038731">
    <property type="entry name" value="RgtA/B/C-like"/>
</dbReference>
<evidence type="ECO:0000256" key="7">
    <source>
        <dbReference type="ARBA" id="ARBA00023136"/>
    </source>
</evidence>
<evidence type="ECO:0000256" key="5">
    <source>
        <dbReference type="ARBA" id="ARBA00022692"/>
    </source>
</evidence>
<dbReference type="Pfam" id="PF13231">
    <property type="entry name" value="PMT_2"/>
    <property type="match status" value="1"/>
</dbReference>
<evidence type="ECO:0000259" key="9">
    <source>
        <dbReference type="Pfam" id="PF13231"/>
    </source>
</evidence>
<evidence type="ECO:0000256" key="1">
    <source>
        <dbReference type="ARBA" id="ARBA00004651"/>
    </source>
</evidence>
<feature type="transmembrane region" description="Helical" evidence="8">
    <location>
        <begin position="120"/>
        <end position="140"/>
    </location>
</feature>
<evidence type="ECO:0000313" key="11">
    <source>
        <dbReference type="Proteomes" id="UP000176650"/>
    </source>
</evidence>
<feature type="transmembrane region" description="Helical" evidence="8">
    <location>
        <begin position="202"/>
        <end position="233"/>
    </location>
</feature>
<keyword evidence="5 8" id="KW-0812">Transmembrane</keyword>
<dbReference type="Proteomes" id="UP000176650">
    <property type="component" value="Unassembled WGS sequence"/>
</dbReference>
<keyword evidence="4" id="KW-0808">Transferase</keyword>
<feature type="transmembrane region" description="Helical" evidence="8">
    <location>
        <begin position="420"/>
        <end position="439"/>
    </location>
</feature>
<comment type="caution">
    <text evidence="10">The sequence shown here is derived from an EMBL/GenBank/DDBJ whole genome shotgun (WGS) entry which is preliminary data.</text>
</comment>
<name>A0A1F5BUB9_9BACT</name>
<proteinExistence type="predicted"/>